<dbReference type="OrthoDB" id="6770063at2759"/>
<feature type="transmembrane region" description="Helical" evidence="5">
    <location>
        <begin position="270"/>
        <end position="287"/>
    </location>
</feature>
<feature type="transmembrane region" description="Helical" evidence="5">
    <location>
        <begin position="157"/>
        <end position="179"/>
    </location>
</feature>
<organism evidence="6 7">
    <name type="scientific">Schizophyllum amplum</name>
    <dbReference type="NCBI Taxonomy" id="97359"/>
    <lineage>
        <taxon>Eukaryota</taxon>
        <taxon>Fungi</taxon>
        <taxon>Dikarya</taxon>
        <taxon>Basidiomycota</taxon>
        <taxon>Agaricomycotina</taxon>
        <taxon>Agaricomycetes</taxon>
        <taxon>Agaricomycetidae</taxon>
        <taxon>Agaricales</taxon>
        <taxon>Schizophyllaceae</taxon>
        <taxon>Schizophyllum</taxon>
    </lineage>
</organism>
<dbReference type="SUPFAM" id="SSF103473">
    <property type="entry name" value="MFS general substrate transporter"/>
    <property type="match status" value="1"/>
</dbReference>
<name>A0A550CKS6_9AGAR</name>
<feature type="transmembrane region" description="Helical" evidence="5">
    <location>
        <begin position="125"/>
        <end position="145"/>
    </location>
</feature>
<dbReference type="Proteomes" id="UP000320762">
    <property type="component" value="Unassembled WGS sequence"/>
</dbReference>
<feature type="transmembrane region" description="Helical" evidence="5">
    <location>
        <begin position="25"/>
        <end position="42"/>
    </location>
</feature>
<dbReference type="EMBL" id="VDMD01000005">
    <property type="protein sequence ID" value="TRM65411.1"/>
    <property type="molecule type" value="Genomic_DNA"/>
</dbReference>
<feature type="transmembrane region" description="Helical" evidence="5">
    <location>
        <begin position="72"/>
        <end position="93"/>
    </location>
</feature>
<keyword evidence="7" id="KW-1185">Reference proteome</keyword>
<dbReference type="PANTHER" id="PTHR23501">
    <property type="entry name" value="MAJOR FACILITATOR SUPERFAMILY"/>
    <property type="match status" value="1"/>
</dbReference>
<reference evidence="6 7" key="1">
    <citation type="journal article" date="2019" name="New Phytol.">
        <title>Comparative genomics reveals unique wood-decay strategies and fruiting body development in the Schizophyllaceae.</title>
        <authorList>
            <person name="Almasi E."/>
            <person name="Sahu N."/>
            <person name="Krizsan K."/>
            <person name="Balint B."/>
            <person name="Kovacs G.M."/>
            <person name="Kiss B."/>
            <person name="Cseklye J."/>
            <person name="Drula E."/>
            <person name="Henrissat B."/>
            <person name="Nagy I."/>
            <person name="Chovatia M."/>
            <person name="Adam C."/>
            <person name="LaButti K."/>
            <person name="Lipzen A."/>
            <person name="Riley R."/>
            <person name="Grigoriev I.V."/>
            <person name="Nagy L.G."/>
        </authorList>
    </citation>
    <scope>NUCLEOTIDE SEQUENCE [LARGE SCALE GENOMIC DNA]</scope>
    <source>
        <strain evidence="6 7">NL-1724</strain>
    </source>
</reference>
<dbReference type="PANTHER" id="PTHR23501:SF39">
    <property type="entry name" value="MULTIDRUG TRANSPORTER, PUTATIVE (AFU_ORTHOLOGUE AFUA_1G05010)-RELATED"/>
    <property type="match status" value="1"/>
</dbReference>
<evidence type="ECO:0000256" key="3">
    <source>
        <dbReference type="ARBA" id="ARBA00022989"/>
    </source>
</evidence>
<comment type="subcellular location">
    <subcellularLocation>
        <location evidence="1">Membrane</location>
        <topology evidence="1">Multi-pass membrane protein</topology>
    </subcellularLocation>
</comment>
<gene>
    <name evidence="6" type="ORF">BD626DRAFT_546908</name>
</gene>
<accession>A0A550CKS6</accession>
<sequence length="307" mass="32838">MACLSFLVVALNSGGQTASWGSPLLIGLLVVVGVSGAAFWVIEKYARMPIAPTRLFVHWQWRNVPLMLINRTLLFFHNFALIFYVPIFLQVIGLDTLKASALIIPFLFMASVSSTFANELTSKYGYIRLAMVCGLVVLPIGMGLMSSLRESSSVSRIVGYSLVSGFGFGAGTQLMLVMAQVGLPADELSTVTALVGAAPTLGGVLGVAVMGSVINTAFQANLDSSPVLANSTIPLNANDVVTTLSRFSQHDPARDAVVSAYVSSWQRGCYLLVGVAGLQILLCCLVRQVEFDSHGKRDALMNEVRVQ</sequence>
<evidence type="ECO:0000313" key="6">
    <source>
        <dbReference type="EMBL" id="TRM65411.1"/>
    </source>
</evidence>
<evidence type="ECO:0000256" key="2">
    <source>
        <dbReference type="ARBA" id="ARBA00022692"/>
    </source>
</evidence>
<keyword evidence="2 5" id="KW-0812">Transmembrane</keyword>
<keyword evidence="4 5" id="KW-0472">Membrane</keyword>
<dbReference type="GO" id="GO:0005886">
    <property type="term" value="C:plasma membrane"/>
    <property type="evidence" value="ECO:0007669"/>
    <property type="project" value="TreeGrafter"/>
</dbReference>
<dbReference type="AlphaFoldDB" id="A0A550CKS6"/>
<feature type="transmembrane region" description="Helical" evidence="5">
    <location>
        <begin position="99"/>
        <end position="118"/>
    </location>
</feature>
<comment type="caution">
    <text evidence="6">The sequence shown here is derived from an EMBL/GenBank/DDBJ whole genome shotgun (WGS) entry which is preliminary data.</text>
</comment>
<evidence type="ECO:0000256" key="1">
    <source>
        <dbReference type="ARBA" id="ARBA00004141"/>
    </source>
</evidence>
<protein>
    <submittedName>
        <fullName evidence="6">Major facilitator superfamily domain-containing protein</fullName>
    </submittedName>
</protein>
<evidence type="ECO:0000313" key="7">
    <source>
        <dbReference type="Proteomes" id="UP000320762"/>
    </source>
</evidence>
<evidence type="ECO:0000256" key="5">
    <source>
        <dbReference type="SAM" id="Phobius"/>
    </source>
</evidence>
<keyword evidence="3 5" id="KW-1133">Transmembrane helix</keyword>
<feature type="transmembrane region" description="Helical" evidence="5">
    <location>
        <begin position="191"/>
        <end position="214"/>
    </location>
</feature>
<dbReference type="Gene3D" id="1.20.1250.20">
    <property type="entry name" value="MFS general substrate transporter like domains"/>
    <property type="match status" value="1"/>
</dbReference>
<evidence type="ECO:0000256" key="4">
    <source>
        <dbReference type="ARBA" id="ARBA00023136"/>
    </source>
</evidence>
<proteinExistence type="predicted"/>
<dbReference type="InterPro" id="IPR036259">
    <property type="entry name" value="MFS_trans_sf"/>
</dbReference>
<dbReference type="GO" id="GO:0022857">
    <property type="term" value="F:transmembrane transporter activity"/>
    <property type="evidence" value="ECO:0007669"/>
    <property type="project" value="TreeGrafter"/>
</dbReference>